<keyword evidence="1" id="KW-0853">WD repeat</keyword>
<feature type="repeat" description="WD" evidence="1">
    <location>
        <begin position="164"/>
        <end position="178"/>
    </location>
</feature>
<dbReference type="PROSITE" id="PS50082">
    <property type="entry name" value="WD_REPEATS_2"/>
    <property type="match status" value="1"/>
</dbReference>
<reference evidence="3" key="1">
    <citation type="submission" date="2025-08" db="UniProtKB">
        <authorList>
            <consortium name="RefSeq"/>
        </authorList>
    </citation>
    <scope>IDENTIFICATION</scope>
</reference>
<dbReference type="InterPro" id="IPR036322">
    <property type="entry name" value="WD40_repeat_dom_sf"/>
</dbReference>
<organism evidence="2 3">
    <name type="scientific">Cyclospora cayetanensis</name>
    <dbReference type="NCBI Taxonomy" id="88456"/>
    <lineage>
        <taxon>Eukaryota</taxon>
        <taxon>Sar</taxon>
        <taxon>Alveolata</taxon>
        <taxon>Apicomplexa</taxon>
        <taxon>Conoidasida</taxon>
        <taxon>Coccidia</taxon>
        <taxon>Eucoccidiorida</taxon>
        <taxon>Eimeriorina</taxon>
        <taxon>Eimeriidae</taxon>
        <taxon>Cyclospora</taxon>
    </lineage>
</organism>
<evidence type="ECO:0000313" key="3">
    <source>
        <dbReference type="RefSeq" id="XP_026191650.1"/>
    </source>
</evidence>
<dbReference type="SMART" id="SM00320">
    <property type="entry name" value="WD40"/>
    <property type="match status" value="5"/>
</dbReference>
<protein>
    <submittedName>
        <fullName evidence="3">Uncharacterized protein LOC113146960</fullName>
    </submittedName>
</protein>
<evidence type="ECO:0000256" key="1">
    <source>
        <dbReference type="PROSITE-ProRule" id="PRU00221"/>
    </source>
</evidence>
<dbReference type="InterPro" id="IPR015943">
    <property type="entry name" value="WD40/YVTN_repeat-like_dom_sf"/>
</dbReference>
<dbReference type="InterPro" id="IPR045182">
    <property type="entry name" value="JINGUBANG-like"/>
</dbReference>
<dbReference type="GeneID" id="113146960"/>
<dbReference type="Pfam" id="PF00400">
    <property type="entry name" value="WD40"/>
    <property type="match status" value="2"/>
</dbReference>
<dbReference type="Gene3D" id="2.130.10.10">
    <property type="entry name" value="YVTN repeat-like/Quinoprotein amine dehydrogenase"/>
    <property type="match status" value="1"/>
</dbReference>
<dbReference type="AlphaFoldDB" id="A0A6P6RWY2"/>
<name>A0A6P6RWY2_9EIME</name>
<dbReference type="RefSeq" id="XP_026191650.1">
    <property type="nucleotide sequence ID" value="XM_026335865.1"/>
</dbReference>
<dbReference type="InterPro" id="IPR001680">
    <property type="entry name" value="WD40_rpt"/>
</dbReference>
<keyword evidence="2" id="KW-1185">Reference proteome</keyword>
<dbReference type="OrthoDB" id="674604at2759"/>
<dbReference type="PANTHER" id="PTHR22844">
    <property type="entry name" value="F-BOX AND WD40 DOMAIN PROTEIN"/>
    <property type="match status" value="1"/>
</dbReference>
<proteinExistence type="predicted"/>
<gene>
    <name evidence="3" type="primary">LOC113146960</name>
</gene>
<accession>A0A6P6RWY2</accession>
<dbReference type="PANTHER" id="PTHR22844:SF387">
    <property type="entry name" value="F3I6.5 PROTEIN"/>
    <property type="match status" value="1"/>
</dbReference>
<sequence>MQPGSRPLRASSRHSLVPKNQVRRERITSLALGTKADVIAALERPPNLSYEVSFTVTNTFFQEDFDLLNKTCRTREETVNQILSVFRSSELKITFIGLTSGEILYFQHDLTGPPERSASVKKICQHSGAVHCLQVVLNPHQDNFRVTPLLSSGKESWGTSDPWLLSGSADRTVKVWRVFEKRLECVQTLGGHGGTVVTFSLCIPYLVSSSTDGALLVWSVDAAWTKVPTFTLVQKVQNGSASTSTTKGTKILEHSWFESIAARWAGDKVRICAGSTDGSIVLLESNKYLKDQISEESEANLSTSARPSRRSNATFTIIRKMQMHSLCTRRVYALPLESVVVTVGSDAGIAVVDPFLGQVWWKQTNSHGVPFSAIAWDAKESLLLAGDDSGMLSYFNIYSHERVASQQICDSKIVHISVDLGKRGLTIRVASPRSSQRAFPKDPSIPGHCKKVRIWHVIRSPEYSCGIYEIYLYCPSAACQKHP</sequence>
<dbReference type="Proteomes" id="UP000515125">
    <property type="component" value="Unplaced"/>
</dbReference>
<evidence type="ECO:0000313" key="2">
    <source>
        <dbReference type="Proteomes" id="UP000515125"/>
    </source>
</evidence>
<dbReference type="SUPFAM" id="SSF50978">
    <property type="entry name" value="WD40 repeat-like"/>
    <property type="match status" value="1"/>
</dbReference>